<dbReference type="AlphaFoldDB" id="A0A1H7UR94"/>
<dbReference type="RefSeq" id="WP_091411411.1">
    <property type="nucleotide sequence ID" value="NZ_FOAB01000007.1"/>
</dbReference>
<name>A0A1H7UR94_AQUAM</name>
<reference evidence="1 2" key="1">
    <citation type="submission" date="2016-10" db="EMBL/GenBank/DDBJ databases">
        <authorList>
            <person name="de Groot N.N."/>
        </authorList>
    </citation>
    <scope>NUCLEOTIDE SEQUENCE [LARGE SCALE GENOMIC DNA]</scope>
    <source>
        <strain evidence="1 2">DSM 25232</strain>
    </source>
</reference>
<gene>
    <name evidence="1" type="ORF">SAMN04487910_3845</name>
</gene>
<dbReference type="STRING" id="1038014.SAMN04487910_3845"/>
<protein>
    <submittedName>
        <fullName evidence="1">Two component regulator propeller</fullName>
    </submittedName>
</protein>
<dbReference type="Pfam" id="PF07494">
    <property type="entry name" value="Reg_prop"/>
    <property type="match status" value="4"/>
</dbReference>
<sequence>MKIITTIIYKVKLLLIIGLCFSLLSCNGQNKTSNYKEDSNLIIPQTNKQKVHRTSVFANFEDQIDNVIRTVFQDSNGNFWFGGEGAVYKFDGDVLSSIDGIMSEDGKGITIKDIAEDKDGKIWFGHTDGISVYDGTSITNYYESDGLLSNDVWCITIDRNNQVWIGTIDGVCKFDGMNFTPFEIPKGKIDPSRGVSSKEIVHHIMEDSNGRILFSTNGGVYIKDGNLLTNLSEKDGLKSGFVNKVLQDKDGSFWICTSDGLYHYVDDVLTNITKDIILSGKGIGTVLQDFEGNIWFNSNLRDIYFYDGASFTKYRINEDEYGPAPFHIYEDKQRRLWFVGYGGAYRYEKNQFINVTRNGPW</sequence>
<dbReference type="SUPFAM" id="SSF63829">
    <property type="entry name" value="Calcium-dependent phosphotriesterase"/>
    <property type="match status" value="2"/>
</dbReference>
<evidence type="ECO:0000313" key="1">
    <source>
        <dbReference type="EMBL" id="SEL99520.1"/>
    </source>
</evidence>
<dbReference type="InterPro" id="IPR011110">
    <property type="entry name" value="Reg_prop"/>
</dbReference>
<dbReference type="EMBL" id="FOAB01000007">
    <property type="protein sequence ID" value="SEL99520.1"/>
    <property type="molecule type" value="Genomic_DNA"/>
</dbReference>
<keyword evidence="2" id="KW-1185">Reference proteome</keyword>
<proteinExistence type="predicted"/>
<dbReference type="Gene3D" id="2.130.10.10">
    <property type="entry name" value="YVTN repeat-like/Quinoprotein amine dehydrogenase"/>
    <property type="match status" value="4"/>
</dbReference>
<dbReference type="InterPro" id="IPR015943">
    <property type="entry name" value="WD40/YVTN_repeat-like_dom_sf"/>
</dbReference>
<dbReference type="PROSITE" id="PS51257">
    <property type="entry name" value="PROKAR_LIPOPROTEIN"/>
    <property type="match status" value="1"/>
</dbReference>
<organism evidence="1 2">
    <name type="scientific">Aquimarina amphilecti</name>
    <dbReference type="NCBI Taxonomy" id="1038014"/>
    <lineage>
        <taxon>Bacteria</taxon>
        <taxon>Pseudomonadati</taxon>
        <taxon>Bacteroidota</taxon>
        <taxon>Flavobacteriia</taxon>
        <taxon>Flavobacteriales</taxon>
        <taxon>Flavobacteriaceae</taxon>
        <taxon>Aquimarina</taxon>
    </lineage>
</organism>
<evidence type="ECO:0000313" key="2">
    <source>
        <dbReference type="Proteomes" id="UP000198521"/>
    </source>
</evidence>
<accession>A0A1H7UR94</accession>
<dbReference type="OrthoDB" id="799853at2"/>
<dbReference type="Proteomes" id="UP000198521">
    <property type="component" value="Unassembled WGS sequence"/>
</dbReference>